<evidence type="ECO:0000256" key="5">
    <source>
        <dbReference type="SAM" id="MobiDB-lite"/>
    </source>
</evidence>
<feature type="compositionally biased region" description="Polar residues" evidence="5">
    <location>
        <begin position="1"/>
        <end position="14"/>
    </location>
</feature>
<evidence type="ECO:0000259" key="6">
    <source>
        <dbReference type="PROSITE" id="PS51898"/>
    </source>
</evidence>
<keyword evidence="3" id="KW-0238">DNA-binding</keyword>
<evidence type="ECO:0000256" key="4">
    <source>
        <dbReference type="ARBA" id="ARBA00023172"/>
    </source>
</evidence>
<dbReference type="Pfam" id="PF00589">
    <property type="entry name" value="Phage_integrase"/>
    <property type="match status" value="1"/>
</dbReference>
<dbReference type="GO" id="GO:0003677">
    <property type="term" value="F:DNA binding"/>
    <property type="evidence" value="ECO:0007669"/>
    <property type="project" value="UniProtKB-KW"/>
</dbReference>
<feature type="domain" description="Tyr recombinase" evidence="6">
    <location>
        <begin position="189"/>
        <end position="404"/>
    </location>
</feature>
<gene>
    <name evidence="7" type="ORF">SAMN02910323_0935</name>
</gene>
<evidence type="ECO:0000313" key="8">
    <source>
        <dbReference type="Proteomes" id="UP000182958"/>
    </source>
</evidence>
<keyword evidence="2" id="KW-0229">DNA integration</keyword>
<comment type="similarity">
    <text evidence="1">Belongs to the 'phage' integrase family.</text>
</comment>
<feature type="region of interest" description="Disordered" evidence="5">
    <location>
        <begin position="1"/>
        <end position="21"/>
    </location>
</feature>
<dbReference type="SUPFAM" id="SSF56349">
    <property type="entry name" value="DNA breaking-rejoining enzymes"/>
    <property type="match status" value="1"/>
</dbReference>
<dbReference type="InterPro" id="IPR002104">
    <property type="entry name" value="Integrase_catalytic"/>
</dbReference>
<accession>A0A1K1MLJ1</accession>
<dbReference type="PANTHER" id="PTHR30349:SF64">
    <property type="entry name" value="PROPHAGE INTEGRASE INTD-RELATED"/>
    <property type="match status" value="1"/>
</dbReference>
<dbReference type="Pfam" id="PF14659">
    <property type="entry name" value="Phage_int_SAM_3"/>
    <property type="match status" value="1"/>
</dbReference>
<proteinExistence type="inferred from homology"/>
<reference evidence="8" key="1">
    <citation type="submission" date="2016-11" db="EMBL/GenBank/DDBJ databases">
        <authorList>
            <person name="Varghese N."/>
            <person name="Submissions S."/>
        </authorList>
    </citation>
    <scope>NUCLEOTIDE SEQUENCE [LARGE SCALE GENOMIC DNA]</scope>
    <source>
        <strain evidence="8">C3</strain>
    </source>
</reference>
<keyword evidence="8" id="KW-1185">Reference proteome</keyword>
<dbReference type="PANTHER" id="PTHR30349">
    <property type="entry name" value="PHAGE INTEGRASE-RELATED"/>
    <property type="match status" value="1"/>
</dbReference>
<protein>
    <submittedName>
        <fullName evidence="7">Site-specific recombinase XerD</fullName>
    </submittedName>
</protein>
<organism evidence="7 8">
    <name type="scientific">Selenomonas ruminantium</name>
    <dbReference type="NCBI Taxonomy" id="971"/>
    <lineage>
        <taxon>Bacteria</taxon>
        <taxon>Bacillati</taxon>
        <taxon>Bacillota</taxon>
        <taxon>Negativicutes</taxon>
        <taxon>Selenomonadales</taxon>
        <taxon>Selenomonadaceae</taxon>
        <taxon>Selenomonas</taxon>
    </lineage>
</organism>
<dbReference type="GO" id="GO:0015074">
    <property type="term" value="P:DNA integration"/>
    <property type="evidence" value="ECO:0007669"/>
    <property type="project" value="InterPro"/>
</dbReference>
<dbReference type="InterPro" id="IPR050090">
    <property type="entry name" value="Tyrosine_recombinase_XerCD"/>
</dbReference>
<dbReference type="Gene3D" id="1.10.443.10">
    <property type="entry name" value="Intergrase catalytic core"/>
    <property type="match status" value="1"/>
</dbReference>
<dbReference type="InterPro" id="IPR010998">
    <property type="entry name" value="Integrase_recombinase_N"/>
</dbReference>
<dbReference type="CDD" id="cd01189">
    <property type="entry name" value="INT_ICEBs1_C_like"/>
    <property type="match status" value="1"/>
</dbReference>
<dbReference type="RefSeq" id="WP_072305705.1">
    <property type="nucleotide sequence ID" value="NZ_FPJA01000004.1"/>
</dbReference>
<dbReference type="EMBL" id="FPJA01000004">
    <property type="protein sequence ID" value="SFW23969.1"/>
    <property type="molecule type" value="Genomic_DNA"/>
</dbReference>
<dbReference type="PROSITE" id="PS51898">
    <property type="entry name" value="TYR_RECOMBINASE"/>
    <property type="match status" value="1"/>
</dbReference>
<dbReference type="Proteomes" id="UP000182958">
    <property type="component" value="Unassembled WGS sequence"/>
</dbReference>
<dbReference type="InterPro" id="IPR013762">
    <property type="entry name" value="Integrase-like_cat_sf"/>
</dbReference>
<dbReference type="InterPro" id="IPR011010">
    <property type="entry name" value="DNA_brk_join_enz"/>
</dbReference>
<evidence type="ECO:0000313" key="7">
    <source>
        <dbReference type="EMBL" id="SFW23969.1"/>
    </source>
</evidence>
<dbReference type="InterPro" id="IPR004107">
    <property type="entry name" value="Integrase_SAM-like_N"/>
</dbReference>
<dbReference type="Gene3D" id="1.10.150.130">
    <property type="match status" value="1"/>
</dbReference>
<dbReference type="AlphaFoldDB" id="A0A1K1MLJ1"/>
<dbReference type="GO" id="GO:0006310">
    <property type="term" value="P:DNA recombination"/>
    <property type="evidence" value="ECO:0007669"/>
    <property type="project" value="UniProtKB-KW"/>
</dbReference>
<evidence type="ECO:0000256" key="2">
    <source>
        <dbReference type="ARBA" id="ARBA00022908"/>
    </source>
</evidence>
<sequence>MTTLFDNNQQNQKKTALVKSGKRADHEGSIYFAKKRQEWVASVRVGINPKTGKPVRKYGYFKSQAEALAGLMTIKAKYAKITHIDADIITVGQWLGKWFMVYSLPKIRGNTAQSYRHILDIAVEELGGIKLDKLTDIDLQGVIFGRLKDHYRTAALFRLLMKRALRRAVKSKLIMDSPAEDLELPQKPRRRPFIRPSKEDWQRLINYPTSCLYCWKWIILTEFVTGARASEVLALRWQDFSVTTDEYGNIRSGNLHIQHALYLGQNEEKGAPRPVMLGNTKTAQGNRILPLPADFCRELMAYRKVQLERRLMTPGFDNQDFIFTMPDGSPINPGTFSSHYAFVRKKLGIKTTFHMLRHDMASRMKGTHMFDLKDIQAQLGHSSIQVTMDIYTHIDEEQNAKVSGWLAGGVNDLLGNNLPQEHRIG</sequence>
<evidence type="ECO:0000256" key="1">
    <source>
        <dbReference type="ARBA" id="ARBA00008857"/>
    </source>
</evidence>
<evidence type="ECO:0000256" key="3">
    <source>
        <dbReference type="ARBA" id="ARBA00023125"/>
    </source>
</evidence>
<name>A0A1K1MLJ1_SELRU</name>
<keyword evidence="4" id="KW-0233">DNA recombination</keyword>